<evidence type="ECO:0000256" key="5">
    <source>
        <dbReference type="RuleBase" id="RU003856"/>
    </source>
</evidence>
<organism evidence="8 9">
    <name type="scientific">Ziziphus jujuba</name>
    <name type="common">Chinese jujube</name>
    <name type="synonym">Ziziphus sativa</name>
    <dbReference type="NCBI Taxonomy" id="326968"/>
    <lineage>
        <taxon>Eukaryota</taxon>
        <taxon>Viridiplantae</taxon>
        <taxon>Streptophyta</taxon>
        <taxon>Embryophyta</taxon>
        <taxon>Tracheophyta</taxon>
        <taxon>Spermatophyta</taxon>
        <taxon>Magnoliopsida</taxon>
        <taxon>eudicotyledons</taxon>
        <taxon>Gunneridae</taxon>
        <taxon>Pentapetalae</taxon>
        <taxon>rosids</taxon>
        <taxon>fabids</taxon>
        <taxon>Rosales</taxon>
        <taxon>Rhamnaceae</taxon>
        <taxon>Paliureae</taxon>
        <taxon>Ziziphus</taxon>
    </lineage>
</organism>
<dbReference type="Gene3D" id="2.10.69.10">
    <property type="entry name" value="Cysteine Protease (Bromelain) Inhibitor, subunit H"/>
    <property type="match status" value="1"/>
</dbReference>
<evidence type="ECO:0000256" key="3">
    <source>
        <dbReference type="ARBA" id="ARBA00022900"/>
    </source>
</evidence>
<feature type="chain" id="PRO_5045311135" evidence="6">
    <location>
        <begin position="27"/>
        <end position="124"/>
    </location>
</feature>
<dbReference type="PANTHER" id="PTHR33479:SF19">
    <property type="entry name" value="BOWMAN-BIRK TYPE PROTEINASE INHIBITOR C-II"/>
    <property type="match status" value="1"/>
</dbReference>
<reference evidence="9" key="2">
    <citation type="submission" date="2025-08" db="UniProtKB">
        <authorList>
            <consortium name="RefSeq"/>
        </authorList>
    </citation>
    <scope>IDENTIFICATION</scope>
    <source>
        <tissue evidence="9">Seedling</tissue>
    </source>
</reference>
<dbReference type="SUPFAM" id="SSF57247">
    <property type="entry name" value="Bowman-Birk inhibitor, BBI"/>
    <property type="match status" value="1"/>
</dbReference>
<keyword evidence="8" id="KW-1185">Reference proteome</keyword>
<evidence type="ECO:0000256" key="2">
    <source>
        <dbReference type="ARBA" id="ARBA00022690"/>
    </source>
</evidence>
<comment type="similarity">
    <text evidence="1 5">Belongs to the Bowman-Birk serine protease inhibitor family.</text>
</comment>
<evidence type="ECO:0000313" key="9">
    <source>
        <dbReference type="RefSeq" id="XP_048330482.1"/>
    </source>
</evidence>
<keyword evidence="4" id="KW-1015">Disulfide bond</keyword>
<dbReference type="PANTHER" id="PTHR33479">
    <property type="entry name" value="BOWMAN-BIRK TYPE BRAN TRYPSIN INHIBITOR"/>
    <property type="match status" value="1"/>
</dbReference>
<dbReference type="Proteomes" id="UP001652623">
    <property type="component" value="Chromosome 2"/>
</dbReference>
<evidence type="ECO:0000256" key="1">
    <source>
        <dbReference type="ARBA" id="ARBA00008506"/>
    </source>
</evidence>
<dbReference type="Pfam" id="PF00228">
    <property type="entry name" value="Bowman-Birk_leg"/>
    <property type="match status" value="1"/>
</dbReference>
<accession>A0ABM3IKN8</accession>
<keyword evidence="6" id="KW-0732">Signal</keyword>
<dbReference type="SMART" id="SM00269">
    <property type="entry name" value="BowB"/>
    <property type="match status" value="1"/>
</dbReference>
<sequence length="124" mass="13526">MAALKKIVVLQAALLVLAVLVVSAKADRLDFFKLLTTNNQKSVDGYKRPDIPACCDNCLCTKSDPPQCRCTDIFIGNERCENCKKCICTFSLPPLCQCLDIKDYCDPPCSSSSSTAQVIKQVSA</sequence>
<feature type="domain" description="Bowman-Birk serine protease inhibitors family" evidence="7">
    <location>
        <begin position="54"/>
        <end position="109"/>
    </location>
</feature>
<evidence type="ECO:0000313" key="8">
    <source>
        <dbReference type="Proteomes" id="UP001652623"/>
    </source>
</evidence>
<dbReference type="CDD" id="cd00023">
    <property type="entry name" value="BBI"/>
    <property type="match status" value="1"/>
</dbReference>
<feature type="signal peptide" evidence="6">
    <location>
        <begin position="1"/>
        <end position="26"/>
    </location>
</feature>
<dbReference type="GeneID" id="125422527"/>
<evidence type="ECO:0000256" key="6">
    <source>
        <dbReference type="SAM" id="SignalP"/>
    </source>
</evidence>
<dbReference type="RefSeq" id="XP_048330482.1">
    <property type="nucleotide sequence ID" value="XM_048474525.2"/>
</dbReference>
<name>A0ABM3IKN8_ZIZJJ</name>
<evidence type="ECO:0000259" key="7">
    <source>
        <dbReference type="SMART" id="SM00269"/>
    </source>
</evidence>
<dbReference type="InterPro" id="IPR000877">
    <property type="entry name" value="Prot_inh_BBI"/>
</dbReference>
<keyword evidence="2 5" id="KW-0646">Protease inhibitor</keyword>
<proteinExistence type="inferred from homology"/>
<reference evidence="8" key="1">
    <citation type="submission" date="2025-05" db="UniProtKB">
        <authorList>
            <consortium name="RefSeq"/>
        </authorList>
    </citation>
    <scope>NUCLEOTIDE SEQUENCE [LARGE SCALE GENOMIC DNA]</scope>
</reference>
<protein>
    <submittedName>
        <fullName evidence="9">Bowman-Birk type proteinase inhibitors I-A, I-B, and I-A'</fullName>
    </submittedName>
</protein>
<gene>
    <name evidence="9" type="primary">LOC125422527</name>
</gene>
<keyword evidence="3 5" id="KW-0722">Serine protease inhibitor</keyword>
<evidence type="ECO:0000256" key="4">
    <source>
        <dbReference type="ARBA" id="ARBA00023157"/>
    </source>
</evidence>
<dbReference type="InterPro" id="IPR035995">
    <property type="entry name" value="Bowman-Birk_prot_inh"/>
</dbReference>